<keyword evidence="6" id="KW-1185">Reference proteome</keyword>
<evidence type="ECO:0000259" key="3">
    <source>
        <dbReference type="Pfam" id="PF07587"/>
    </source>
</evidence>
<name>A0A5C5UWA7_9BACT</name>
<reference evidence="5 6" key="1">
    <citation type="submission" date="2019-02" db="EMBL/GenBank/DDBJ databases">
        <title>Deep-cultivation of Planctomycetes and their phenomic and genomic characterization uncovers novel biology.</title>
        <authorList>
            <person name="Wiegand S."/>
            <person name="Jogler M."/>
            <person name="Boedeker C."/>
            <person name="Pinto D."/>
            <person name="Vollmers J."/>
            <person name="Rivas-Marin E."/>
            <person name="Kohn T."/>
            <person name="Peeters S.H."/>
            <person name="Heuer A."/>
            <person name="Rast P."/>
            <person name="Oberbeckmann S."/>
            <person name="Bunk B."/>
            <person name="Jeske O."/>
            <person name="Meyerdierks A."/>
            <person name="Storesund J.E."/>
            <person name="Kallscheuer N."/>
            <person name="Luecker S."/>
            <person name="Lage O.M."/>
            <person name="Pohl T."/>
            <person name="Merkel B.J."/>
            <person name="Hornburger P."/>
            <person name="Mueller R.-W."/>
            <person name="Bruemmer F."/>
            <person name="Labrenz M."/>
            <person name="Spormann A.M."/>
            <person name="Op Den Camp H."/>
            <person name="Overmann J."/>
            <person name="Amann R."/>
            <person name="Jetten M.S.M."/>
            <person name="Mascher T."/>
            <person name="Medema M.H."/>
            <person name="Devos D.P."/>
            <person name="Kaster A.-K."/>
            <person name="Ovreas L."/>
            <person name="Rohde M."/>
            <person name="Galperin M.Y."/>
            <person name="Jogler C."/>
        </authorList>
    </citation>
    <scope>NUCLEOTIDE SEQUENCE [LARGE SCALE GENOMIC DNA]</scope>
    <source>
        <strain evidence="5 6">Enr8</strain>
    </source>
</reference>
<dbReference type="AlphaFoldDB" id="A0A5C5UWA7"/>
<dbReference type="PANTHER" id="PTHR35889">
    <property type="entry name" value="CYCLOINULO-OLIGOSACCHARIDE FRUCTANOTRANSFERASE-RELATED"/>
    <property type="match status" value="1"/>
</dbReference>
<comment type="caution">
    <text evidence="5">The sequence shown here is derived from an EMBL/GenBank/DDBJ whole genome shotgun (WGS) entry which is preliminary data.</text>
</comment>
<protein>
    <submittedName>
        <fullName evidence="5">Planctomycete cytochrome C</fullName>
    </submittedName>
</protein>
<dbReference type="EMBL" id="SJPF01000005">
    <property type="protein sequence ID" value="TWT30646.1"/>
    <property type="molecule type" value="Genomic_DNA"/>
</dbReference>
<feature type="coiled-coil region" evidence="1">
    <location>
        <begin position="447"/>
        <end position="481"/>
    </location>
</feature>
<sequence length="910" mass="101533">MRRLATRYHREGGVRSRLMPIVATLGGGLLLLLLVAVASAEETAADDGSLFTPEQLNFFETKIRPVLVKECYGCHSDKAGNVRGGLRLDTRALIHVGGDSGPAIVDGEPDESLILSAMRHEDFRMPPNRKLPPHVIADFQAWIEMGAPDPRERRVEPIQSTVTDEDIAAAQQNFWAYQPLRQPPIPTPQNNDWAISDIDRFVLCELESHELPPAADADSHQVLRRLTFDLIGLPPTPEQIEYFESAWKQDPESAIAMVVDRLLASPQFGERWGRHWLDVVRYAESTGREVNMSYPHAWRYRDYVIDAFNADKPFNQFAIEQIAGDLLPAKSDQAKTDNLIATTFLAIGPKNVNEQNRVQFAADLIDEQLDATTRAFLGTSVTCARCHDHKFDAIRQADYYAMAGMFSNMTTYFGAPPSDYGPVRQIQVQRTSSLLPLPVHDSRDNKAKYTSAEIESMEEEITELRQELTELRRQRRSGGDQANIQRTFIRNSNRMAELSAKLGSVGDAGVPISFCMGVEQRWRAKDLPILIRGEIDQPGEIVPRGLPGVFATTKFSIPAGASGRRELAEWIGSADNPLTARVMANRIWLHLLGEGIVRSPENFGVTGDAPTHPALLDHLADQFVESNWSVKTLVKAIVTSRVYRMNSTFSPAAHEADPNNRLLWRANPRRLDAEALRDAMLAVSGDLDEERPHASLVHTAGYTRIRDGVLAGSREDIREMVASAMRAQRSQGAAPGGGRGLNRFRGGMMGGKFRQRESMSTALRSVSRQLEMEDARFRSVYLPIVRDELPRSLEAFDFADPNAITGIRESSNTPNQALYMMNNPFVLQQAETLAKRVAKRHDSLGDQIDFAFRLCYGRSPTVDERNASGRFLRQFPSSNSYRRGTGEDSSLAMTSFCQALLASAEFRLLD</sequence>
<dbReference type="InterPro" id="IPR011444">
    <property type="entry name" value="DUF1549"/>
</dbReference>
<evidence type="ECO:0000313" key="6">
    <source>
        <dbReference type="Proteomes" id="UP000318878"/>
    </source>
</evidence>
<gene>
    <name evidence="5" type="ORF">Enr8_41670</name>
</gene>
<dbReference type="Pfam" id="PF07583">
    <property type="entry name" value="PSCyt2"/>
    <property type="match status" value="1"/>
</dbReference>
<keyword evidence="1" id="KW-0175">Coiled coil</keyword>
<dbReference type="InterPro" id="IPR011429">
    <property type="entry name" value="Cyt_c_Planctomycete-type"/>
</dbReference>
<evidence type="ECO:0000259" key="2">
    <source>
        <dbReference type="Pfam" id="PF07583"/>
    </source>
</evidence>
<dbReference type="Pfam" id="PF07635">
    <property type="entry name" value="PSCyt1"/>
    <property type="match status" value="1"/>
</dbReference>
<dbReference type="Pfam" id="PF07587">
    <property type="entry name" value="PSD1"/>
    <property type="match status" value="1"/>
</dbReference>
<organism evidence="5 6">
    <name type="scientific">Blastopirellula retiformator</name>
    <dbReference type="NCBI Taxonomy" id="2527970"/>
    <lineage>
        <taxon>Bacteria</taxon>
        <taxon>Pseudomonadati</taxon>
        <taxon>Planctomycetota</taxon>
        <taxon>Planctomycetia</taxon>
        <taxon>Pirellulales</taxon>
        <taxon>Pirellulaceae</taxon>
        <taxon>Blastopirellula</taxon>
    </lineage>
</organism>
<dbReference type="PANTHER" id="PTHR35889:SF3">
    <property type="entry name" value="F-BOX DOMAIN-CONTAINING PROTEIN"/>
    <property type="match status" value="1"/>
</dbReference>
<dbReference type="Proteomes" id="UP000318878">
    <property type="component" value="Unassembled WGS sequence"/>
</dbReference>
<accession>A0A5C5UWA7</accession>
<feature type="domain" description="DUF1553" evidence="3">
    <location>
        <begin position="563"/>
        <end position="871"/>
    </location>
</feature>
<evidence type="ECO:0000259" key="4">
    <source>
        <dbReference type="Pfam" id="PF07635"/>
    </source>
</evidence>
<feature type="domain" description="DUF1549" evidence="2">
    <location>
        <begin position="198"/>
        <end position="409"/>
    </location>
</feature>
<proteinExistence type="predicted"/>
<dbReference type="InterPro" id="IPR022655">
    <property type="entry name" value="DUF1553"/>
</dbReference>
<evidence type="ECO:0000313" key="5">
    <source>
        <dbReference type="EMBL" id="TWT30646.1"/>
    </source>
</evidence>
<feature type="domain" description="Cytochrome C Planctomycete-type" evidence="4">
    <location>
        <begin position="71"/>
        <end position="128"/>
    </location>
</feature>
<evidence type="ECO:0000256" key="1">
    <source>
        <dbReference type="SAM" id="Coils"/>
    </source>
</evidence>